<evidence type="ECO:0000256" key="3">
    <source>
        <dbReference type="ARBA" id="ARBA00022692"/>
    </source>
</evidence>
<proteinExistence type="predicted"/>
<keyword evidence="9" id="KW-1185">Reference proteome</keyword>
<evidence type="ECO:0000256" key="6">
    <source>
        <dbReference type="SAM" id="Phobius"/>
    </source>
</evidence>
<feature type="transmembrane region" description="Helical" evidence="6">
    <location>
        <begin position="98"/>
        <end position="119"/>
    </location>
</feature>
<evidence type="ECO:0000256" key="4">
    <source>
        <dbReference type="ARBA" id="ARBA00022989"/>
    </source>
</evidence>
<keyword evidence="5 6" id="KW-0472">Membrane</keyword>
<dbReference type="PROSITE" id="PS50850">
    <property type="entry name" value="MFS"/>
    <property type="match status" value="1"/>
</dbReference>
<feature type="transmembrane region" description="Helical" evidence="6">
    <location>
        <begin position="416"/>
        <end position="435"/>
    </location>
</feature>
<feature type="transmembrane region" description="Helical" evidence="6">
    <location>
        <begin position="71"/>
        <end position="91"/>
    </location>
</feature>
<feature type="transmembrane region" description="Helical" evidence="6">
    <location>
        <begin position="264"/>
        <end position="285"/>
    </location>
</feature>
<feature type="transmembrane region" description="Helical" evidence="6">
    <location>
        <begin position="324"/>
        <end position="344"/>
    </location>
</feature>
<gene>
    <name evidence="8" type="ORF">EDB92DRAFT_1804354</name>
</gene>
<dbReference type="SUPFAM" id="SSF103473">
    <property type="entry name" value="MFS general substrate transporter"/>
    <property type="match status" value="1"/>
</dbReference>
<comment type="caution">
    <text evidence="8">The sequence shown here is derived from an EMBL/GenBank/DDBJ whole genome shotgun (WGS) entry which is preliminary data.</text>
</comment>
<feature type="transmembrane region" description="Helical" evidence="6">
    <location>
        <begin position="158"/>
        <end position="179"/>
    </location>
</feature>
<name>A0AAD4Q6P0_9AGAM</name>
<feature type="domain" description="Major facilitator superfamily (MFS) profile" evidence="7">
    <location>
        <begin position="24"/>
        <end position="470"/>
    </location>
</feature>
<dbReference type="PANTHER" id="PTHR43791:SF19">
    <property type="entry name" value="TRANSPORTER, PUTATIVE (AFU_ORTHOLOGUE AFUA_1G01812)-RELATED"/>
    <property type="match status" value="1"/>
</dbReference>
<feature type="transmembrane region" description="Helical" evidence="6">
    <location>
        <begin position="384"/>
        <end position="404"/>
    </location>
</feature>
<organism evidence="8 9">
    <name type="scientific">Lactarius akahatsu</name>
    <dbReference type="NCBI Taxonomy" id="416441"/>
    <lineage>
        <taxon>Eukaryota</taxon>
        <taxon>Fungi</taxon>
        <taxon>Dikarya</taxon>
        <taxon>Basidiomycota</taxon>
        <taxon>Agaricomycotina</taxon>
        <taxon>Agaricomycetes</taxon>
        <taxon>Russulales</taxon>
        <taxon>Russulaceae</taxon>
        <taxon>Lactarius</taxon>
    </lineage>
</organism>
<feature type="transmembrane region" description="Helical" evidence="6">
    <location>
        <begin position="191"/>
        <end position="213"/>
    </location>
</feature>
<dbReference type="PANTHER" id="PTHR43791">
    <property type="entry name" value="PERMEASE-RELATED"/>
    <property type="match status" value="1"/>
</dbReference>
<dbReference type="FunFam" id="1.20.1250.20:FF:000013">
    <property type="entry name" value="MFS general substrate transporter"/>
    <property type="match status" value="1"/>
</dbReference>
<feature type="transmembrane region" description="Helical" evidence="6">
    <location>
        <begin position="297"/>
        <end position="317"/>
    </location>
</feature>
<dbReference type="Pfam" id="PF07690">
    <property type="entry name" value="MFS_1"/>
    <property type="match status" value="1"/>
</dbReference>
<dbReference type="InterPro" id="IPR011701">
    <property type="entry name" value="MFS"/>
</dbReference>
<sequence>MSVPTQEKAGSERVSSTSYFSSDVNAANLKGRIWRKLDTHLLPLITLLYLMSFLVAGMAEDLHLVGLQYNIAAAIFFIPYCLVEVPSNVLLKVFRPSRWIPFIMVLWGTIMTLMCLVNSYQGLVIARVSLGLAEGGLLPGLTYYISLWYPRQMQAKRIGTFISAAAVAGAFGGILAYGIQHLEGKAGLHGWQWIFLIEGLATVLFAFLAYFLIHDYPETATFLTEEERQFVMRTLEDDSKGQATHFSAKFVWQALADWKTYVQAINFMTILITGYAVALFTPSIIHNLGFSAANAQLLSVPPFACACVCTIVVSFYSDRLNLRGPFIVLCSTISMIGYVVAYTTSKPGPGYAAAVIAASGAFPNVAISVVWAGGNTGGHMKRGIVLALVIGLGNLGGICSSFIYYQPPRFHKGHGTVIGCLGMSIVCSCIMMWTYKRLNKEKEEQCAREGINEGMKDLYCELADESPLFR</sequence>
<keyword evidence="2" id="KW-0813">Transport</keyword>
<evidence type="ECO:0000313" key="9">
    <source>
        <dbReference type="Proteomes" id="UP001201163"/>
    </source>
</evidence>
<reference evidence="8" key="1">
    <citation type="submission" date="2022-01" db="EMBL/GenBank/DDBJ databases">
        <title>Comparative genomics reveals a dynamic genome evolution in the ectomycorrhizal milk-cap (Lactarius) mushrooms.</title>
        <authorList>
            <consortium name="DOE Joint Genome Institute"/>
            <person name="Lebreton A."/>
            <person name="Tang N."/>
            <person name="Kuo A."/>
            <person name="LaButti K."/>
            <person name="Drula E."/>
            <person name="Barry K."/>
            <person name="Clum A."/>
            <person name="Lipzen A."/>
            <person name="Mousain D."/>
            <person name="Ng V."/>
            <person name="Wang R."/>
            <person name="Wang X."/>
            <person name="Dai Y."/>
            <person name="Henrissat B."/>
            <person name="Grigoriev I.V."/>
            <person name="Guerin-Laguette A."/>
            <person name="Yu F."/>
            <person name="Martin F.M."/>
        </authorList>
    </citation>
    <scope>NUCLEOTIDE SEQUENCE</scope>
    <source>
        <strain evidence="8">QP</strain>
    </source>
</reference>
<evidence type="ECO:0000256" key="2">
    <source>
        <dbReference type="ARBA" id="ARBA00022448"/>
    </source>
</evidence>
<dbReference type="Gene3D" id="1.20.1250.20">
    <property type="entry name" value="MFS general substrate transporter like domains"/>
    <property type="match status" value="2"/>
</dbReference>
<protein>
    <submittedName>
        <fullName evidence="8">MFS general substrate transporter</fullName>
    </submittedName>
</protein>
<evidence type="ECO:0000256" key="1">
    <source>
        <dbReference type="ARBA" id="ARBA00004141"/>
    </source>
</evidence>
<feature type="transmembrane region" description="Helical" evidence="6">
    <location>
        <begin position="350"/>
        <end position="372"/>
    </location>
</feature>
<feature type="transmembrane region" description="Helical" evidence="6">
    <location>
        <begin position="41"/>
        <end position="59"/>
    </location>
</feature>
<dbReference type="InterPro" id="IPR020846">
    <property type="entry name" value="MFS_dom"/>
</dbReference>
<evidence type="ECO:0000259" key="7">
    <source>
        <dbReference type="PROSITE" id="PS50850"/>
    </source>
</evidence>
<keyword evidence="4 6" id="KW-1133">Transmembrane helix</keyword>
<dbReference type="InterPro" id="IPR036259">
    <property type="entry name" value="MFS_trans_sf"/>
</dbReference>
<dbReference type="GO" id="GO:0022857">
    <property type="term" value="F:transmembrane transporter activity"/>
    <property type="evidence" value="ECO:0007669"/>
    <property type="project" value="InterPro"/>
</dbReference>
<accession>A0AAD4Q6P0</accession>
<dbReference type="GO" id="GO:0016020">
    <property type="term" value="C:membrane"/>
    <property type="evidence" value="ECO:0007669"/>
    <property type="project" value="UniProtKB-SubCell"/>
</dbReference>
<dbReference type="Proteomes" id="UP001201163">
    <property type="component" value="Unassembled WGS sequence"/>
</dbReference>
<keyword evidence="3 6" id="KW-0812">Transmembrane</keyword>
<dbReference type="EMBL" id="JAKELL010000097">
    <property type="protein sequence ID" value="KAH8982695.1"/>
    <property type="molecule type" value="Genomic_DNA"/>
</dbReference>
<dbReference type="AlphaFoldDB" id="A0AAD4Q6P0"/>
<comment type="subcellular location">
    <subcellularLocation>
        <location evidence="1">Membrane</location>
        <topology evidence="1">Multi-pass membrane protein</topology>
    </subcellularLocation>
</comment>
<dbReference type="FunFam" id="1.20.1250.20:FF:000018">
    <property type="entry name" value="MFS transporter permease"/>
    <property type="match status" value="1"/>
</dbReference>
<evidence type="ECO:0000256" key="5">
    <source>
        <dbReference type="ARBA" id="ARBA00023136"/>
    </source>
</evidence>
<feature type="transmembrane region" description="Helical" evidence="6">
    <location>
        <begin position="125"/>
        <end position="146"/>
    </location>
</feature>
<evidence type="ECO:0000313" key="8">
    <source>
        <dbReference type="EMBL" id="KAH8982695.1"/>
    </source>
</evidence>